<dbReference type="RefSeq" id="WP_060921035.1">
    <property type="nucleotide sequence ID" value="NZ_LT629770.1"/>
</dbReference>
<sequence>MTLHYDDAGLRLFHGSNKDILPTFADASFDSIVTDPPYELGFMGKGWDSSGIAYDVDVWRECFRVLKPGGHLLAFGGTRTWHRIAVAIEDAGFEIRDSIAWMYGSGFPKSLNVANAIDKSRNDQDEVLAVTTRLADLAAAAGVTRRQIDEAMGTSDMGGWWLSRIRGRAAIASVENWGRLRDLIPGASELDDEVWRLNGRKGAPGEAWAAREIIGQAQDRRGDGTVIGLGHSGEIARATSDVARQWEGWGTALKPAFEPIIVARKPLVGTVAANVLAYGTGAINIDANRVHTAGSEAKAYKVKQLKPGATLNREGGNWRPDDPDAETYEGETKAGRFPSNVLLDESQAAALDAQTGTLTSGTGAVKRASSAARDGNRGAALGKESRAEGTEMVSYGDSGGASRYFPTFRYAAKAPGTERPEVDGVAHATVKPLDLMRWLVRLVTRRGGHVLDLFAGSGTTGEAALLEGMECTLIELEADHLPLILARVRKPLQTSLFGDWEGGVA</sequence>
<dbReference type="InterPro" id="IPR002941">
    <property type="entry name" value="DNA_methylase_N4/N6"/>
</dbReference>
<dbReference type="GO" id="GO:0008170">
    <property type="term" value="F:N-methyltransferase activity"/>
    <property type="evidence" value="ECO:0007669"/>
    <property type="project" value="InterPro"/>
</dbReference>
<dbReference type="GeneID" id="36301249"/>
<dbReference type="GO" id="GO:0003677">
    <property type="term" value="F:DNA binding"/>
    <property type="evidence" value="ECO:0007669"/>
    <property type="project" value="InterPro"/>
</dbReference>
<accession>A0A1H1XJQ4</accession>
<dbReference type="PROSITE" id="PS00092">
    <property type="entry name" value="N6_MTASE"/>
    <property type="match status" value="1"/>
</dbReference>
<gene>
    <name evidence="6" type="ORF">SAMN04489809_0060</name>
    <name evidence="7" type="ORF">SAMN04489809_3495</name>
</gene>
<dbReference type="EMBL" id="LT629770">
    <property type="protein sequence ID" value="SDT09311.1"/>
    <property type="molecule type" value="Genomic_DNA"/>
</dbReference>
<dbReference type="PRINTS" id="PR00508">
    <property type="entry name" value="S21N4MTFRASE"/>
</dbReference>
<keyword evidence="3" id="KW-0808">Transferase</keyword>
<comment type="similarity">
    <text evidence="1">Belongs to the N(4)/N(6)-methyltransferase family.</text>
</comment>
<dbReference type="Proteomes" id="UP000182126">
    <property type="component" value="Chromosome I"/>
</dbReference>
<dbReference type="InterPro" id="IPR001091">
    <property type="entry name" value="RM_Methyltransferase"/>
</dbReference>
<dbReference type="SUPFAM" id="SSF53335">
    <property type="entry name" value="S-adenosyl-L-methionine-dependent methyltransferases"/>
    <property type="match status" value="1"/>
</dbReference>
<keyword evidence="2 7" id="KW-0489">Methyltransferase</keyword>
<dbReference type="InterPro" id="IPR029063">
    <property type="entry name" value="SAM-dependent_MTases_sf"/>
</dbReference>
<evidence type="ECO:0000313" key="8">
    <source>
        <dbReference type="Proteomes" id="UP000182126"/>
    </source>
</evidence>
<dbReference type="Pfam" id="PF01555">
    <property type="entry name" value="N6_N4_Mtase"/>
    <property type="match status" value="2"/>
</dbReference>
<evidence type="ECO:0000313" key="7">
    <source>
        <dbReference type="EMBL" id="SDT09311.1"/>
    </source>
</evidence>
<evidence type="ECO:0000256" key="3">
    <source>
        <dbReference type="ARBA" id="ARBA00022679"/>
    </source>
</evidence>
<evidence type="ECO:0000256" key="2">
    <source>
        <dbReference type="ARBA" id="ARBA00022603"/>
    </source>
</evidence>
<dbReference type="InterPro" id="IPR002052">
    <property type="entry name" value="DNA_methylase_N6_adenine_CS"/>
</dbReference>
<proteinExistence type="inferred from homology"/>
<dbReference type="REBASE" id="163047">
    <property type="entry name" value="M.Mpa15019ORF3495P"/>
</dbReference>
<reference evidence="7 8" key="1">
    <citation type="submission" date="2016-10" db="EMBL/GenBank/DDBJ databases">
        <authorList>
            <person name="de Groot N.N."/>
        </authorList>
    </citation>
    <scope>NUCLEOTIDE SEQUENCE [LARGE SCALE GENOMIC DNA]</scope>
    <source>
        <strain evidence="7 8">DSM 15019</strain>
    </source>
</reference>
<evidence type="ECO:0000256" key="4">
    <source>
        <dbReference type="SAM" id="MobiDB-lite"/>
    </source>
</evidence>
<dbReference type="EMBL" id="LT629770">
    <property type="protein sequence ID" value="SDR71785.1"/>
    <property type="molecule type" value="Genomic_DNA"/>
</dbReference>
<feature type="domain" description="DNA methylase N-4/N-6" evidence="5">
    <location>
        <begin position="30"/>
        <end position="111"/>
    </location>
</feature>
<name>A0A1H1XJQ4_9MICO</name>
<protein>
    <submittedName>
        <fullName evidence="7">DNA methylase</fullName>
    </submittedName>
</protein>
<dbReference type="AlphaFoldDB" id="A0A1H1XJQ4"/>
<dbReference type="GO" id="GO:0032259">
    <property type="term" value="P:methylation"/>
    <property type="evidence" value="ECO:0007669"/>
    <property type="project" value="UniProtKB-KW"/>
</dbReference>
<evidence type="ECO:0000256" key="1">
    <source>
        <dbReference type="ARBA" id="ARBA00006594"/>
    </source>
</evidence>
<organism evidence="7 8">
    <name type="scientific">Microbacterium paraoxydans</name>
    <dbReference type="NCBI Taxonomy" id="199592"/>
    <lineage>
        <taxon>Bacteria</taxon>
        <taxon>Bacillati</taxon>
        <taxon>Actinomycetota</taxon>
        <taxon>Actinomycetes</taxon>
        <taxon>Micrococcales</taxon>
        <taxon>Microbacteriaceae</taxon>
        <taxon>Microbacterium</taxon>
    </lineage>
</organism>
<feature type="region of interest" description="Disordered" evidence="4">
    <location>
        <begin position="310"/>
        <end position="331"/>
    </location>
</feature>
<evidence type="ECO:0000259" key="5">
    <source>
        <dbReference type="Pfam" id="PF01555"/>
    </source>
</evidence>
<feature type="domain" description="DNA methylase N-4/N-6" evidence="5">
    <location>
        <begin position="342"/>
        <end position="482"/>
    </location>
</feature>
<dbReference type="Gene3D" id="3.40.50.150">
    <property type="entry name" value="Vaccinia Virus protein VP39"/>
    <property type="match status" value="2"/>
</dbReference>
<evidence type="ECO:0000313" key="6">
    <source>
        <dbReference type="EMBL" id="SDR71785.1"/>
    </source>
</evidence>
<feature type="region of interest" description="Disordered" evidence="4">
    <location>
        <begin position="360"/>
        <end position="389"/>
    </location>
</feature>